<evidence type="ECO:0000256" key="1">
    <source>
        <dbReference type="ARBA" id="ARBA00008773"/>
    </source>
</evidence>
<dbReference type="Proteomes" id="UP001188597">
    <property type="component" value="Unassembled WGS sequence"/>
</dbReference>
<dbReference type="PANTHER" id="PTHR32227">
    <property type="entry name" value="GLUCAN ENDO-1,3-BETA-GLUCOSIDASE BG1-RELATED-RELATED"/>
    <property type="match status" value="1"/>
</dbReference>
<dbReference type="InterPro" id="IPR000490">
    <property type="entry name" value="Glyco_hydro_17"/>
</dbReference>
<dbReference type="GO" id="GO:0005975">
    <property type="term" value="P:carbohydrate metabolic process"/>
    <property type="evidence" value="ECO:0007669"/>
    <property type="project" value="InterPro"/>
</dbReference>
<sequence>MEHVSKLTGTPKRPQTYVEGFIFAMFNENLKPDGVEQNFGLFYPSMDPVYSVFPPKLYVPQTVVIPYAMLQLTSLIQELEKFTFRLDYKPVLKL</sequence>
<dbReference type="AlphaFoldDB" id="A0AA88X086"/>
<dbReference type="Pfam" id="PF00332">
    <property type="entry name" value="Glyco_hydro_17"/>
    <property type="match status" value="1"/>
</dbReference>
<protein>
    <submittedName>
        <fullName evidence="5">Uncharacterized protein</fullName>
    </submittedName>
</protein>
<evidence type="ECO:0000313" key="6">
    <source>
        <dbReference type="Proteomes" id="UP001188597"/>
    </source>
</evidence>
<dbReference type="InterPro" id="IPR044965">
    <property type="entry name" value="Glyco_hydro_17_plant"/>
</dbReference>
<dbReference type="EMBL" id="JAVXUP010000198">
    <property type="protein sequence ID" value="KAK3034493.1"/>
    <property type="molecule type" value="Genomic_DNA"/>
</dbReference>
<evidence type="ECO:0000256" key="4">
    <source>
        <dbReference type="RuleBase" id="RU004335"/>
    </source>
</evidence>
<dbReference type="SUPFAM" id="SSF51445">
    <property type="entry name" value="(Trans)glycosidases"/>
    <property type="match status" value="1"/>
</dbReference>
<name>A0AA88X086_9ASTE</name>
<comment type="similarity">
    <text evidence="1 4">Belongs to the glycosyl hydrolase 17 family.</text>
</comment>
<keyword evidence="2" id="KW-0378">Hydrolase</keyword>
<evidence type="ECO:0000256" key="3">
    <source>
        <dbReference type="ARBA" id="ARBA00023295"/>
    </source>
</evidence>
<comment type="caution">
    <text evidence="5">The sequence shown here is derived from an EMBL/GenBank/DDBJ whole genome shotgun (WGS) entry which is preliminary data.</text>
</comment>
<accession>A0AA88X086</accession>
<proteinExistence type="inferred from homology"/>
<evidence type="ECO:0000256" key="2">
    <source>
        <dbReference type="ARBA" id="ARBA00022801"/>
    </source>
</evidence>
<dbReference type="Gene3D" id="3.20.20.80">
    <property type="entry name" value="Glycosidases"/>
    <property type="match status" value="1"/>
</dbReference>
<reference evidence="5" key="1">
    <citation type="submission" date="2022-12" db="EMBL/GenBank/DDBJ databases">
        <title>Draft genome assemblies for two species of Escallonia (Escalloniales).</title>
        <authorList>
            <person name="Chanderbali A."/>
            <person name="Dervinis C."/>
            <person name="Anghel I."/>
            <person name="Soltis D."/>
            <person name="Soltis P."/>
            <person name="Zapata F."/>
        </authorList>
    </citation>
    <scope>NUCLEOTIDE SEQUENCE</scope>
    <source>
        <strain evidence="5">UCBG64.0493</strain>
        <tissue evidence="5">Leaf</tissue>
    </source>
</reference>
<keyword evidence="6" id="KW-1185">Reference proteome</keyword>
<organism evidence="5 6">
    <name type="scientific">Escallonia herrerae</name>
    <dbReference type="NCBI Taxonomy" id="1293975"/>
    <lineage>
        <taxon>Eukaryota</taxon>
        <taxon>Viridiplantae</taxon>
        <taxon>Streptophyta</taxon>
        <taxon>Embryophyta</taxon>
        <taxon>Tracheophyta</taxon>
        <taxon>Spermatophyta</taxon>
        <taxon>Magnoliopsida</taxon>
        <taxon>eudicotyledons</taxon>
        <taxon>Gunneridae</taxon>
        <taxon>Pentapetalae</taxon>
        <taxon>asterids</taxon>
        <taxon>campanulids</taxon>
        <taxon>Escalloniales</taxon>
        <taxon>Escalloniaceae</taxon>
        <taxon>Escallonia</taxon>
    </lineage>
</organism>
<keyword evidence="3" id="KW-0326">Glycosidase</keyword>
<gene>
    <name evidence="5" type="ORF">RJ639_032482</name>
</gene>
<dbReference type="GO" id="GO:0004553">
    <property type="term" value="F:hydrolase activity, hydrolyzing O-glycosyl compounds"/>
    <property type="evidence" value="ECO:0007669"/>
    <property type="project" value="InterPro"/>
</dbReference>
<dbReference type="InterPro" id="IPR017853">
    <property type="entry name" value="GH"/>
</dbReference>
<evidence type="ECO:0000313" key="5">
    <source>
        <dbReference type="EMBL" id="KAK3034493.1"/>
    </source>
</evidence>